<dbReference type="Pfam" id="PF07472">
    <property type="entry name" value="PA-IIL"/>
    <property type="match status" value="1"/>
</dbReference>
<dbReference type="SUPFAM" id="SSF82026">
    <property type="entry name" value="Calcium-mediated lectin"/>
    <property type="match status" value="1"/>
</dbReference>
<gene>
    <name evidence="2" type="ORF">ETSY1_06835</name>
</gene>
<evidence type="ECO:0000259" key="1">
    <source>
        <dbReference type="Pfam" id="PF07472"/>
    </source>
</evidence>
<organism evidence="2 3">
    <name type="scientific">Entotheonella factor</name>
    <dbReference type="NCBI Taxonomy" id="1429438"/>
    <lineage>
        <taxon>Bacteria</taxon>
        <taxon>Pseudomonadati</taxon>
        <taxon>Nitrospinota/Tectimicrobiota group</taxon>
        <taxon>Candidatus Tectimicrobiota</taxon>
        <taxon>Candidatus Entotheonellia</taxon>
        <taxon>Candidatus Entotheonellales</taxon>
        <taxon>Candidatus Entotheonellaceae</taxon>
        <taxon>Candidatus Entotheonella</taxon>
    </lineage>
</organism>
<dbReference type="AlphaFoldDB" id="W4LW21"/>
<accession>W4LW21</accession>
<reference evidence="2 3" key="1">
    <citation type="journal article" date="2014" name="Nature">
        <title>An environmental bacterial taxon with a large and distinct metabolic repertoire.</title>
        <authorList>
            <person name="Wilson M.C."/>
            <person name="Mori T."/>
            <person name="Ruckert C."/>
            <person name="Uria A.R."/>
            <person name="Helf M.J."/>
            <person name="Takada K."/>
            <person name="Gernert C."/>
            <person name="Steffens U.A."/>
            <person name="Heycke N."/>
            <person name="Schmitt S."/>
            <person name="Rinke C."/>
            <person name="Helfrich E.J."/>
            <person name="Brachmann A.O."/>
            <person name="Gurgui C."/>
            <person name="Wakimoto T."/>
            <person name="Kracht M."/>
            <person name="Crusemann M."/>
            <person name="Hentschel U."/>
            <person name="Abe I."/>
            <person name="Matsunaga S."/>
            <person name="Kalinowski J."/>
            <person name="Takeyama H."/>
            <person name="Piel J."/>
        </authorList>
    </citation>
    <scope>NUCLEOTIDE SEQUENCE [LARGE SCALE GENOMIC DNA]</scope>
    <source>
        <strain evidence="3">TSY1</strain>
    </source>
</reference>
<dbReference type="InterPro" id="IPR010907">
    <property type="entry name" value="Ca-mediated_lectin"/>
</dbReference>
<keyword evidence="3" id="KW-1185">Reference proteome</keyword>
<protein>
    <recommendedName>
        <fullName evidence="1">Calcium-mediated lectin domain-containing protein</fullName>
    </recommendedName>
</protein>
<dbReference type="EMBL" id="AZHW01000218">
    <property type="protein sequence ID" value="ETX01582.1"/>
    <property type="molecule type" value="Genomic_DNA"/>
</dbReference>
<name>W4LW21_ENTF1</name>
<feature type="domain" description="Calcium-mediated lectin" evidence="1">
    <location>
        <begin position="26"/>
        <end position="120"/>
    </location>
</feature>
<dbReference type="Gene3D" id="2.60.120.400">
    <property type="entry name" value="Calcium-mediated lectin"/>
    <property type="match status" value="1"/>
</dbReference>
<evidence type="ECO:0000313" key="3">
    <source>
        <dbReference type="Proteomes" id="UP000019141"/>
    </source>
</evidence>
<proteinExistence type="predicted"/>
<comment type="caution">
    <text evidence="2">The sequence shown here is derived from an EMBL/GenBank/DDBJ whole genome shotgun (WGS) entry which is preliminary data.</text>
</comment>
<evidence type="ECO:0000313" key="2">
    <source>
        <dbReference type="EMBL" id="ETX01582.1"/>
    </source>
</evidence>
<dbReference type="HOGENOM" id="CLU_1966527_0_0_7"/>
<dbReference type="Proteomes" id="UP000019141">
    <property type="component" value="Unassembled WGS sequence"/>
</dbReference>
<sequence length="127" mass="13388">MSEGPTRNPVSVNLLSGKITQFSMSTQSSAIQNLEIQDADGTSLVEQSGQGTSHFFAAGGRFTAGRNPHTVTITANNRNSSVRYSSAMISDTSGNIFEVTHVLASEDGGDGDYNDCFVTLTSFARSG</sequence>
<dbReference type="InterPro" id="IPR036684">
    <property type="entry name" value="Ca_lectin_sf"/>
</dbReference>